<dbReference type="PANTHER" id="PTHR45854:SF3">
    <property type="entry name" value="ARFGAP WITH SH3 DOMAIN, ANK REPEAT AND PH DOMAIN-CONTAINING PROTEIN"/>
    <property type="match status" value="1"/>
</dbReference>
<dbReference type="OrthoDB" id="435430at2759"/>
<organism evidence="1 2">
    <name type="scientific">Protopolystoma xenopodis</name>
    <dbReference type="NCBI Taxonomy" id="117903"/>
    <lineage>
        <taxon>Eukaryota</taxon>
        <taxon>Metazoa</taxon>
        <taxon>Spiralia</taxon>
        <taxon>Lophotrochozoa</taxon>
        <taxon>Platyhelminthes</taxon>
        <taxon>Monogenea</taxon>
        <taxon>Polyopisthocotylea</taxon>
        <taxon>Polystomatidea</taxon>
        <taxon>Polystomatidae</taxon>
        <taxon>Protopolystoma</taxon>
    </lineage>
</organism>
<sequence length="294" mass="31729">MSNVSYPAQFTQTNRALGTRKSGFLLKKSDGKILKIAIILLSSNISLQLLLPYTAISDYLLACFHSLNPTLSTYHFSLPINNNDQVKRVWQRRRVHLADGQLWLYHADESKAPVKLALLTCQVKQHQPTFTTATSASSASLVPGLLLGGAAVMSPTSLTSSTSFAGVQASCSPVQCPQGSELTATTLSADLMAGATGALDQGGITSNSSPSEFTGVAYSSGDGASSRREFDLVSKLSIPVLDYVIFEDLEQIMAMPVFVNLFLPRLQILDSIILYLIPIPIISHYLEPCVPFKS</sequence>
<dbReference type="InterPro" id="IPR011993">
    <property type="entry name" value="PH-like_dom_sf"/>
</dbReference>
<gene>
    <name evidence="1" type="ORF">PXEA_LOCUS880</name>
</gene>
<dbReference type="AlphaFoldDB" id="A0A448WB58"/>
<accession>A0A448WB58</accession>
<dbReference type="GO" id="GO:0005096">
    <property type="term" value="F:GTPase activator activity"/>
    <property type="evidence" value="ECO:0007669"/>
    <property type="project" value="InterPro"/>
</dbReference>
<protein>
    <recommendedName>
        <fullName evidence="3">PH domain-containing protein</fullName>
    </recommendedName>
</protein>
<comment type="caution">
    <text evidence="1">The sequence shown here is derived from an EMBL/GenBank/DDBJ whole genome shotgun (WGS) entry which is preliminary data.</text>
</comment>
<dbReference type="PANTHER" id="PTHR45854">
    <property type="entry name" value="ASAP FAMILY MEMBER"/>
    <property type="match status" value="1"/>
</dbReference>
<proteinExistence type="predicted"/>
<dbReference type="Proteomes" id="UP000784294">
    <property type="component" value="Unassembled WGS sequence"/>
</dbReference>
<reference evidence="1" key="1">
    <citation type="submission" date="2018-11" db="EMBL/GenBank/DDBJ databases">
        <authorList>
            <consortium name="Pathogen Informatics"/>
        </authorList>
    </citation>
    <scope>NUCLEOTIDE SEQUENCE</scope>
</reference>
<name>A0A448WB58_9PLAT</name>
<keyword evidence="2" id="KW-1185">Reference proteome</keyword>
<evidence type="ECO:0008006" key="3">
    <source>
        <dbReference type="Google" id="ProtNLM"/>
    </source>
</evidence>
<dbReference type="InterPro" id="IPR043593">
    <property type="entry name" value="ASAP"/>
</dbReference>
<dbReference type="Gene3D" id="2.30.29.30">
    <property type="entry name" value="Pleckstrin-homology domain (PH domain)/Phosphotyrosine-binding domain (PTB)"/>
    <property type="match status" value="1"/>
</dbReference>
<evidence type="ECO:0000313" key="1">
    <source>
        <dbReference type="EMBL" id="VEL07440.1"/>
    </source>
</evidence>
<dbReference type="EMBL" id="CAAALY010001734">
    <property type="protein sequence ID" value="VEL07440.1"/>
    <property type="molecule type" value="Genomic_DNA"/>
</dbReference>
<evidence type="ECO:0000313" key="2">
    <source>
        <dbReference type="Proteomes" id="UP000784294"/>
    </source>
</evidence>